<proteinExistence type="predicted"/>
<feature type="domain" description="ABC-type glycine betaine transport system substrate-binding" evidence="1">
    <location>
        <begin position="61"/>
        <end position="328"/>
    </location>
</feature>
<dbReference type="CDD" id="cd13611">
    <property type="entry name" value="PBP2_YehZ"/>
    <property type="match status" value="1"/>
</dbReference>
<evidence type="ECO:0000313" key="3">
    <source>
        <dbReference type="Proteomes" id="UP000680588"/>
    </source>
</evidence>
<dbReference type="SUPFAM" id="SSF53850">
    <property type="entry name" value="Periplasmic binding protein-like II"/>
    <property type="match status" value="1"/>
</dbReference>
<accession>A0A975XLI0</accession>
<dbReference type="Pfam" id="PF04069">
    <property type="entry name" value="OpuAC"/>
    <property type="match status" value="1"/>
</dbReference>
<evidence type="ECO:0000259" key="1">
    <source>
        <dbReference type="Pfam" id="PF04069"/>
    </source>
</evidence>
<dbReference type="InterPro" id="IPR007210">
    <property type="entry name" value="ABC_Gly_betaine_transp_sub-bd"/>
</dbReference>
<dbReference type="Proteomes" id="UP000680588">
    <property type="component" value="Chromosome"/>
</dbReference>
<dbReference type="GO" id="GO:0043190">
    <property type="term" value="C:ATP-binding cassette (ABC) transporter complex"/>
    <property type="evidence" value="ECO:0007669"/>
    <property type="project" value="InterPro"/>
</dbReference>
<keyword evidence="3" id="KW-1185">Reference proteome</keyword>
<organism evidence="2 3">
    <name type="scientific">Arthrobacter sunyaminii</name>
    <dbReference type="NCBI Taxonomy" id="2816859"/>
    <lineage>
        <taxon>Bacteria</taxon>
        <taxon>Bacillati</taxon>
        <taxon>Actinomycetota</taxon>
        <taxon>Actinomycetes</taxon>
        <taxon>Micrococcales</taxon>
        <taxon>Micrococcaceae</taxon>
        <taxon>Arthrobacter</taxon>
    </lineage>
</organism>
<dbReference type="AlphaFoldDB" id="A0A975XLI0"/>
<dbReference type="GO" id="GO:0022857">
    <property type="term" value="F:transmembrane transporter activity"/>
    <property type="evidence" value="ECO:0007669"/>
    <property type="project" value="InterPro"/>
</dbReference>
<sequence length="338" mass="36160">MSTAPQTRRAPRTRTAAALAAALAVVALLLSGCGLQPAGSYVPPVEPGSIEPIEGLPEGASVTVTSKNFTEQLILGKMSVLAAKAAGFEVTDLSNVPGSTPARELLRSGQADIMWEYTGTAWLTYLGEEQGIPDQQEQWQAVYDADIANGLTWGAPAELNNTYALAMSRERAEALGVSSISDLAALPVQDLTFCVEAEFNSRQDGFTPMLQLYGLDRGSVVPEGNVGLYDTGAIYGAVDQGECTVGEVFATDGRIDALDLVVLEDDRSFFPAYNAAPVIYTKTLQEYPELEAVLEQVAAKLNDETMRSLNRKVDVQGEEPEQVAYDWMVAEGLVSPAQ</sequence>
<protein>
    <submittedName>
        <fullName evidence="2">Glycine betaine ABC transporter substrate-binding protein</fullName>
    </submittedName>
</protein>
<dbReference type="Gene3D" id="3.40.190.120">
    <property type="entry name" value="Osmoprotection protein (prox), domain 2"/>
    <property type="match status" value="1"/>
</dbReference>
<evidence type="ECO:0000313" key="2">
    <source>
        <dbReference type="EMBL" id="QWQ37029.1"/>
    </source>
</evidence>
<reference evidence="2" key="1">
    <citation type="submission" date="2021-06" db="EMBL/GenBank/DDBJ databases">
        <title>Novel species in genus Arthrobacter.</title>
        <authorList>
            <person name="Zhang G."/>
        </authorList>
    </citation>
    <scope>NUCLEOTIDE SEQUENCE</scope>
    <source>
        <strain evidence="2">Zg-ZUI122</strain>
    </source>
</reference>
<dbReference type="Gene3D" id="3.40.190.10">
    <property type="entry name" value="Periplasmic binding protein-like II"/>
    <property type="match status" value="1"/>
</dbReference>
<name>A0A975XLI0_9MICC</name>
<dbReference type="EMBL" id="CP076456">
    <property type="protein sequence ID" value="QWQ37029.1"/>
    <property type="molecule type" value="Genomic_DNA"/>
</dbReference>
<dbReference type="RefSeq" id="WP_104161629.1">
    <property type="nucleotide sequence ID" value="NZ_CP076456.1"/>
</dbReference>
<gene>
    <name evidence="2" type="ORF">KG104_04335</name>
</gene>
<dbReference type="KEGG" id="asun:KG104_04335"/>